<feature type="compositionally biased region" description="Basic and acidic residues" evidence="1">
    <location>
        <begin position="1"/>
        <end position="10"/>
    </location>
</feature>
<dbReference type="Proteomes" id="UP000287651">
    <property type="component" value="Unassembled WGS sequence"/>
</dbReference>
<dbReference type="AlphaFoldDB" id="A0A426YTM4"/>
<organism evidence="2 3">
    <name type="scientific">Ensete ventricosum</name>
    <name type="common">Abyssinian banana</name>
    <name type="synonym">Musa ensete</name>
    <dbReference type="NCBI Taxonomy" id="4639"/>
    <lineage>
        <taxon>Eukaryota</taxon>
        <taxon>Viridiplantae</taxon>
        <taxon>Streptophyta</taxon>
        <taxon>Embryophyta</taxon>
        <taxon>Tracheophyta</taxon>
        <taxon>Spermatophyta</taxon>
        <taxon>Magnoliopsida</taxon>
        <taxon>Liliopsida</taxon>
        <taxon>Zingiberales</taxon>
        <taxon>Musaceae</taxon>
        <taxon>Ensete</taxon>
    </lineage>
</organism>
<comment type="caution">
    <text evidence="2">The sequence shown here is derived from an EMBL/GenBank/DDBJ whole genome shotgun (WGS) entry which is preliminary data.</text>
</comment>
<feature type="region of interest" description="Disordered" evidence="1">
    <location>
        <begin position="1"/>
        <end position="24"/>
    </location>
</feature>
<sequence>MGVLVRERGGSRRTGVRAQSESEGIRTRRICVGVRASVLLVVFRRRGCPQVPLVLHAPPAPVADNWWWEQRRRQPSLEPPPAVVS</sequence>
<reference evidence="2 3" key="1">
    <citation type="journal article" date="2014" name="Agronomy (Basel)">
        <title>A Draft Genome Sequence for Ensete ventricosum, the Drought-Tolerant Tree Against Hunger.</title>
        <authorList>
            <person name="Harrison J."/>
            <person name="Moore K.A."/>
            <person name="Paszkiewicz K."/>
            <person name="Jones T."/>
            <person name="Grant M."/>
            <person name="Ambacheew D."/>
            <person name="Muzemil S."/>
            <person name="Studholme D.J."/>
        </authorList>
    </citation>
    <scope>NUCLEOTIDE SEQUENCE [LARGE SCALE GENOMIC DNA]</scope>
</reference>
<gene>
    <name evidence="2" type="ORF">B296_00015718</name>
</gene>
<protein>
    <submittedName>
        <fullName evidence="2">Uncharacterized protein</fullName>
    </submittedName>
</protein>
<evidence type="ECO:0000313" key="3">
    <source>
        <dbReference type="Proteomes" id="UP000287651"/>
    </source>
</evidence>
<evidence type="ECO:0000313" key="2">
    <source>
        <dbReference type="EMBL" id="RRT55021.1"/>
    </source>
</evidence>
<name>A0A426YTM4_ENSVE</name>
<dbReference type="EMBL" id="AMZH03010292">
    <property type="protein sequence ID" value="RRT55021.1"/>
    <property type="molecule type" value="Genomic_DNA"/>
</dbReference>
<evidence type="ECO:0000256" key="1">
    <source>
        <dbReference type="SAM" id="MobiDB-lite"/>
    </source>
</evidence>
<proteinExistence type="predicted"/>
<accession>A0A426YTM4</accession>